<comment type="subcellular location">
    <subcellularLocation>
        <location evidence="1">Membrane</location>
        <topology evidence="1">Single-pass membrane protein</topology>
    </subcellularLocation>
</comment>
<evidence type="ECO:0000259" key="5">
    <source>
        <dbReference type="PROSITE" id="PS50125"/>
    </source>
</evidence>
<dbReference type="SUPFAM" id="SSF48452">
    <property type="entry name" value="TPR-like"/>
    <property type="match status" value="1"/>
</dbReference>
<dbReference type="CDD" id="cd07302">
    <property type="entry name" value="CHD"/>
    <property type="match status" value="1"/>
</dbReference>
<evidence type="ECO:0000256" key="2">
    <source>
        <dbReference type="SAM" id="Coils"/>
    </source>
</evidence>
<dbReference type="PROSITE" id="PS51257">
    <property type="entry name" value="PROKAR_LIPOPROTEIN"/>
    <property type="match status" value="1"/>
</dbReference>
<reference evidence="6 7" key="1">
    <citation type="submission" date="2019-01" db="EMBL/GenBank/DDBJ databases">
        <authorList>
            <person name="Chen W.-M."/>
        </authorList>
    </citation>
    <scope>NUCLEOTIDE SEQUENCE [LARGE SCALE GENOMIC DNA]</scope>
    <source>
        <strain evidence="6 7">CCP-18</strain>
    </source>
</reference>
<dbReference type="InterPro" id="IPR053159">
    <property type="entry name" value="Hybrid_Histidine_Kinase"/>
</dbReference>
<feature type="domain" description="Guanylate cyclase" evidence="5">
    <location>
        <begin position="1587"/>
        <end position="1717"/>
    </location>
</feature>
<keyword evidence="7" id="KW-1185">Reference proteome</keyword>
<evidence type="ECO:0000256" key="1">
    <source>
        <dbReference type="ARBA" id="ARBA00004167"/>
    </source>
</evidence>
<name>A0A3S2UBP5_9BURK</name>
<evidence type="ECO:0000313" key="7">
    <source>
        <dbReference type="Proteomes" id="UP000288587"/>
    </source>
</evidence>
<dbReference type="SUPFAM" id="SSF56112">
    <property type="entry name" value="Protein kinase-like (PK-like)"/>
    <property type="match status" value="1"/>
</dbReference>
<dbReference type="OrthoDB" id="9801841at2"/>
<comment type="caution">
    <text evidence="6">The sequence shown here is derived from an EMBL/GenBank/DDBJ whole genome shotgun (WGS) entry which is preliminary data.</text>
</comment>
<dbReference type="InterPro" id="IPR001054">
    <property type="entry name" value="A/G_cyclase"/>
</dbReference>
<dbReference type="PANTHER" id="PTHR43642">
    <property type="entry name" value="HYBRID SIGNAL TRANSDUCTION HISTIDINE KINASE G"/>
    <property type="match status" value="1"/>
</dbReference>
<feature type="compositionally biased region" description="Polar residues" evidence="3">
    <location>
        <begin position="15"/>
        <end position="26"/>
    </location>
</feature>
<dbReference type="InterPro" id="IPR011009">
    <property type="entry name" value="Kinase-like_dom_sf"/>
</dbReference>
<dbReference type="Pfam" id="PF00069">
    <property type="entry name" value="Pkinase"/>
    <property type="match status" value="1"/>
</dbReference>
<organism evidence="6 7">
    <name type="scientific">Inhella crocodyli</name>
    <dbReference type="NCBI Taxonomy" id="2499851"/>
    <lineage>
        <taxon>Bacteria</taxon>
        <taxon>Pseudomonadati</taxon>
        <taxon>Pseudomonadota</taxon>
        <taxon>Betaproteobacteria</taxon>
        <taxon>Burkholderiales</taxon>
        <taxon>Sphaerotilaceae</taxon>
        <taxon>Inhella</taxon>
    </lineage>
</organism>
<accession>A0A3S2UBP5</accession>
<dbReference type="InterPro" id="IPR003018">
    <property type="entry name" value="GAF"/>
</dbReference>
<evidence type="ECO:0000259" key="4">
    <source>
        <dbReference type="PROSITE" id="PS50011"/>
    </source>
</evidence>
<protein>
    <submittedName>
        <fullName evidence="6">GAF domain-containing protein</fullName>
    </submittedName>
</protein>
<dbReference type="EMBL" id="SACM01000004">
    <property type="protein sequence ID" value="RVT83725.1"/>
    <property type="molecule type" value="Genomic_DNA"/>
</dbReference>
<dbReference type="SMART" id="SM00044">
    <property type="entry name" value="CYCc"/>
    <property type="match status" value="1"/>
</dbReference>
<dbReference type="InterPro" id="IPR027417">
    <property type="entry name" value="P-loop_NTPase"/>
</dbReference>
<feature type="compositionally biased region" description="Low complexity" evidence="3">
    <location>
        <begin position="31"/>
        <end position="46"/>
    </location>
</feature>
<feature type="region of interest" description="Disordered" evidence="3">
    <location>
        <begin position="15"/>
        <end position="52"/>
    </location>
</feature>
<dbReference type="InterPro" id="IPR000719">
    <property type="entry name" value="Prot_kinase_dom"/>
</dbReference>
<dbReference type="CDD" id="cd14014">
    <property type="entry name" value="STKc_PknB_like"/>
    <property type="match status" value="1"/>
</dbReference>
<dbReference type="Proteomes" id="UP000288587">
    <property type="component" value="Unassembled WGS sequence"/>
</dbReference>
<sequence>MRCAGTGRPCATRRTAISASGSSACSPEQAPPESAVSLPAAALPPASDGPRIPGYRIDGVMHRSRWRVVLAAQRLSDGAEVVLKTVDAEYPTRQQLAELRREHAILQRLQPVEGVIRVLGLEPHGQGNLALVTERFGRSLAHRMHDRAALPGRARPGEAPGLAPLPLAQVLDVAIAVTRTLSQLHEMDLVHKGIEPHNILLDDAGAIRLIDFGIASELSQERAEGLAPNRLEGSLPFLSPEQTGRMNRALDYRADFYALGVTLFQLLTGRLPFQAQTPLEWVHCHLSRVPPSPAEFVPTLPATVCAIVARLLAKNADERYQSGFGLVEDLGRCKRELVQTGTVSGFAIGRRDVSRHLQISQSLVGRETERAELLALLQQAAEGAMVLCTVAGVSGVGKSALVNELERPLVGLQGWMAHGKFDQFQRGQPYAALAMALRALTRQLLAEPAARRDAVAQALAPALGANGAVLLELAPDFEALIGPQPGVPELPATEARNRLHNTLVDALRALTRDQPLVLFLDDLQFGDAATLKFIRWLGASHELPHLMLVGAYRSDEVDVGHPVRLALDEIRASRPLHELVLRPLAAEPVERLVAGALHSTPELVRPLARLLHQRAEGNPFFLIEMLKGAERAGALSFDGESGRWRWNLDAVRLAGVGGNVVDFLLASLRRLTPGTQRVLELAACIGSRFDLRTLAVIHQQSAQATAAALQPALARQLVMPLHQDYRFVGHGETADVDETLNPSYRFQHDRVQQAAYALIDDDRRQAVHLSVGRLVLRHATATERREQLIDIVNHLNAGRRLIGDEAERLQLAQLNLEAAQQAQRAAAYETARGYLAVGQELLPADAWDEHHALAMALGVEAQQCAYLTGRLDEAEAAIEALLPRAPDALAKAELLSLRTRQYATTGKMPQSIRAAIAGLALLGVRFQADPSPDAIRREAAAVRKHLAGRRVAELIDAPLMQDARQKVALRLLMEIFPAAFLSGSGNLFPYLVLKAVNLSLRHGTGPESAFAYAAYGMLLCGALDDPALGFEYGELAVAMNDRLDDIALKTRVRYVYTMFVHHWSRHWRTMTPWFRRGIESGYASGDMLYLAYSAQDCLIWDPTLDLDEAEREHAELLKIVRQTGYQDSYDSGTLFRQMQRNFLGRTESLLSMNDAGFDEAQCLAGMLERRFMTGVANFHIYKTEICWFYGAVEQAWVHVREQDRLMASAMSLPQLVRYVIVSFLVRVAMLPQLGEAEASATRERLRSDLRRMARWAKHCPENFAHLQALMEAELARLDGHPEAAWHRYEAAIDRAREHGWRRDEAMAHERLARHLMAQGRRKAAEGYLRAAEQLYERWGAVRKVQHLHEEFVGMLGDTRVRATSAGKLIDASQLDMATVMKAAQTISGEIVLDQLWATTMRIMLESAGGQRGAFVVPRDGQLVVLGLVQVGGEDGEAPSPTQPLRLGSAEGARCVPAALVDEVLRTQAPVLLRNAAEEGAFVREPYVAAQRPRSVMALPLMRQGQCEGVVYLENRLVPGVFTVERLDVVRMLAAQVAISIENARLVDQQARLIAAQRQFVPAQFLDSLNHQDIARVDIGETVAKTMSVLFSDLRGFTPLAETLQPREVIGILNAYFAGMGAAIGEAGGFIDSFAGDEIKALFDAGSGGSADHAVRGAVLMWRALEHFNERAVGLGQPQLNMGIGVNTGPVVLGTVGGQGRLQCSVIGDTVNLASRIEQLTKVYGARVLVGQAAWAALQNREAHAFRLVDRVAVKGRVEPLGLYELLDADPPAVRAAKLATRGTLEAGMVRYAARDFDGALQAFLSAASEDPDDLVPRLFIERCERLRREPPPPEWCGVERLTRK</sequence>
<dbReference type="GO" id="GO:0004016">
    <property type="term" value="F:adenylate cyclase activity"/>
    <property type="evidence" value="ECO:0007669"/>
    <property type="project" value="UniProtKB-ARBA"/>
</dbReference>
<dbReference type="SUPFAM" id="SSF55073">
    <property type="entry name" value="Nucleotide cyclase"/>
    <property type="match status" value="1"/>
</dbReference>
<dbReference type="GO" id="GO:0009190">
    <property type="term" value="P:cyclic nucleotide biosynthetic process"/>
    <property type="evidence" value="ECO:0007669"/>
    <property type="project" value="InterPro"/>
</dbReference>
<dbReference type="Pfam" id="PF00211">
    <property type="entry name" value="Guanylate_cyc"/>
    <property type="match status" value="1"/>
</dbReference>
<dbReference type="SMART" id="SM00065">
    <property type="entry name" value="GAF"/>
    <property type="match status" value="1"/>
</dbReference>
<dbReference type="Gene3D" id="1.10.510.10">
    <property type="entry name" value="Transferase(Phosphotransferase) domain 1"/>
    <property type="match status" value="1"/>
</dbReference>
<dbReference type="InterPro" id="IPR011990">
    <property type="entry name" value="TPR-like_helical_dom_sf"/>
</dbReference>
<evidence type="ECO:0000313" key="6">
    <source>
        <dbReference type="EMBL" id="RVT83725.1"/>
    </source>
</evidence>
<dbReference type="Gene3D" id="3.30.70.1230">
    <property type="entry name" value="Nucleotide cyclase"/>
    <property type="match status" value="1"/>
</dbReference>
<dbReference type="PROSITE" id="PS50011">
    <property type="entry name" value="PROTEIN_KINASE_DOM"/>
    <property type="match status" value="1"/>
</dbReference>
<dbReference type="SUPFAM" id="SSF52540">
    <property type="entry name" value="P-loop containing nucleoside triphosphate hydrolases"/>
    <property type="match status" value="1"/>
</dbReference>
<dbReference type="Gene3D" id="3.30.450.40">
    <property type="match status" value="1"/>
</dbReference>
<dbReference type="GO" id="GO:0004672">
    <property type="term" value="F:protein kinase activity"/>
    <property type="evidence" value="ECO:0007669"/>
    <property type="project" value="InterPro"/>
</dbReference>
<dbReference type="InterPro" id="IPR041664">
    <property type="entry name" value="AAA_16"/>
</dbReference>
<evidence type="ECO:0000256" key="3">
    <source>
        <dbReference type="SAM" id="MobiDB-lite"/>
    </source>
</evidence>
<keyword evidence="2" id="KW-0175">Coiled coil</keyword>
<gene>
    <name evidence="6" type="ORF">EOD73_14235</name>
</gene>
<dbReference type="GO" id="GO:0016020">
    <property type="term" value="C:membrane"/>
    <property type="evidence" value="ECO:0007669"/>
    <property type="project" value="UniProtKB-SubCell"/>
</dbReference>
<feature type="coiled-coil region" evidence="2">
    <location>
        <begin position="802"/>
        <end position="831"/>
    </location>
</feature>
<feature type="domain" description="Protein kinase" evidence="4">
    <location>
        <begin position="55"/>
        <end position="338"/>
    </location>
</feature>
<dbReference type="PROSITE" id="PS50125">
    <property type="entry name" value="GUANYLATE_CYCLASE_2"/>
    <property type="match status" value="1"/>
</dbReference>
<dbReference type="Pfam" id="PF13191">
    <property type="entry name" value="AAA_16"/>
    <property type="match status" value="1"/>
</dbReference>
<dbReference type="GO" id="GO:0035556">
    <property type="term" value="P:intracellular signal transduction"/>
    <property type="evidence" value="ECO:0007669"/>
    <property type="project" value="InterPro"/>
</dbReference>
<dbReference type="SUPFAM" id="SSF55781">
    <property type="entry name" value="GAF domain-like"/>
    <property type="match status" value="1"/>
</dbReference>
<dbReference type="PANTHER" id="PTHR43642:SF1">
    <property type="entry name" value="HYBRID SIGNAL TRANSDUCTION HISTIDINE KINASE G"/>
    <property type="match status" value="1"/>
</dbReference>
<proteinExistence type="predicted"/>
<dbReference type="GO" id="GO:0005524">
    <property type="term" value="F:ATP binding"/>
    <property type="evidence" value="ECO:0007669"/>
    <property type="project" value="InterPro"/>
</dbReference>
<dbReference type="InterPro" id="IPR029016">
    <property type="entry name" value="GAF-like_dom_sf"/>
</dbReference>
<dbReference type="Pfam" id="PF01590">
    <property type="entry name" value="GAF"/>
    <property type="match status" value="1"/>
</dbReference>
<dbReference type="InterPro" id="IPR029787">
    <property type="entry name" value="Nucleotide_cyclase"/>
</dbReference>